<proteinExistence type="inferred from homology"/>
<gene>
    <name evidence="9" type="ORF">J8J14_00480</name>
</gene>
<feature type="region of interest" description="Disordered" evidence="7">
    <location>
        <begin position="1"/>
        <end position="23"/>
    </location>
</feature>
<dbReference type="EMBL" id="JAGIZB010000001">
    <property type="protein sequence ID" value="MBP0443239.1"/>
    <property type="molecule type" value="Genomic_DNA"/>
</dbReference>
<comment type="caution">
    <text evidence="9">The sequence shown here is derived from an EMBL/GenBank/DDBJ whole genome shotgun (WGS) entry which is preliminary data.</text>
</comment>
<dbReference type="PANTHER" id="PTHR43663:SF1">
    <property type="entry name" value="CHROMATE TRANSPORTER"/>
    <property type="match status" value="1"/>
</dbReference>
<feature type="transmembrane region" description="Helical" evidence="8">
    <location>
        <begin position="178"/>
        <end position="195"/>
    </location>
</feature>
<evidence type="ECO:0000313" key="9">
    <source>
        <dbReference type="EMBL" id="MBP0443239.1"/>
    </source>
</evidence>
<evidence type="ECO:0000256" key="5">
    <source>
        <dbReference type="ARBA" id="ARBA00022989"/>
    </source>
</evidence>
<keyword evidence="10" id="KW-1185">Reference proteome</keyword>
<dbReference type="Pfam" id="PF02417">
    <property type="entry name" value="Chromate_transp"/>
    <property type="match status" value="1"/>
</dbReference>
<evidence type="ECO:0000256" key="2">
    <source>
        <dbReference type="ARBA" id="ARBA00005262"/>
    </source>
</evidence>
<dbReference type="InterPro" id="IPR052518">
    <property type="entry name" value="CHR_Transporter"/>
</dbReference>
<reference evidence="9 10" key="1">
    <citation type="submission" date="2021-03" db="EMBL/GenBank/DDBJ databases">
        <authorList>
            <person name="So Y."/>
        </authorList>
    </citation>
    <scope>NUCLEOTIDE SEQUENCE [LARGE SCALE GENOMIC DNA]</scope>
    <source>
        <strain evidence="9 10">SSH11</strain>
    </source>
</reference>
<accession>A0ABS4A8B5</accession>
<comment type="subcellular location">
    <subcellularLocation>
        <location evidence="1">Cell membrane</location>
        <topology evidence="1">Multi-pass membrane protein</topology>
    </subcellularLocation>
</comment>
<evidence type="ECO:0000313" key="10">
    <source>
        <dbReference type="Proteomes" id="UP000681594"/>
    </source>
</evidence>
<keyword evidence="5 8" id="KW-1133">Transmembrane helix</keyword>
<dbReference type="RefSeq" id="WP_209377459.1">
    <property type="nucleotide sequence ID" value="NZ_JAGIZB010000001.1"/>
</dbReference>
<comment type="similarity">
    <text evidence="2">Belongs to the chromate ion transporter (CHR) (TC 2.A.51) family.</text>
</comment>
<evidence type="ECO:0000256" key="4">
    <source>
        <dbReference type="ARBA" id="ARBA00022692"/>
    </source>
</evidence>
<name>A0ABS4A8B5_9PROT</name>
<feature type="compositionally biased region" description="Pro residues" evidence="7">
    <location>
        <begin position="14"/>
        <end position="23"/>
    </location>
</feature>
<feature type="transmembrane region" description="Helical" evidence="8">
    <location>
        <begin position="28"/>
        <end position="47"/>
    </location>
</feature>
<keyword evidence="3" id="KW-1003">Cell membrane</keyword>
<dbReference type="PANTHER" id="PTHR43663">
    <property type="entry name" value="CHROMATE TRANSPORT PROTEIN-RELATED"/>
    <property type="match status" value="1"/>
</dbReference>
<protein>
    <submittedName>
        <fullName evidence="9">Chromate transporter</fullName>
    </submittedName>
</protein>
<feature type="transmembrane region" description="Helical" evidence="8">
    <location>
        <begin position="96"/>
        <end position="117"/>
    </location>
</feature>
<feature type="transmembrane region" description="Helical" evidence="8">
    <location>
        <begin position="129"/>
        <end position="146"/>
    </location>
</feature>
<organism evidence="9 10">
    <name type="scientific">Pararoseomonas baculiformis</name>
    <dbReference type="NCBI Taxonomy" id="2820812"/>
    <lineage>
        <taxon>Bacteria</taxon>
        <taxon>Pseudomonadati</taxon>
        <taxon>Pseudomonadota</taxon>
        <taxon>Alphaproteobacteria</taxon>
        <taxon>Acetobacterales</taxon>
        <taxon>Acetobacteraceae</taxon>
        <taxon>Pararoseomonas</taxon>
    </lineage>
</organism>
<keyword evidence="6 8" id="KW-0472">Membrane</keyword>
<sequence>MPTKPVPRNAVSPPEEPPLNPPPGPGQLFVAFAKAGLMGFGGAQIWVRRAMVEERRWLTERDYAEVLGLGQVLPGPNVGNAAVMIGRRFAGLPGSFAATGGLYLFPLIVLMGLVLLWQGFADEPLVSSFMHGLACAAAGMVIGNAFRMSGRLRPPPEQIAVGLAAALAAAWFRVPLPVIVLVLGPVSIGLVVWRMRRAT</sequence>
<keyword evidence="4 8" id="KW-0812">Transmembrane</keyword>
<evidence type="ECO:0000256" key="7">
    <source>
        <dbReference type="SAM" id="MobiDB-lite"/>
    </source>
</evidence>
<evidence type="ECO:0000256" key="6">
    <source>
        <dbReference type="ARBA" id="ARBA00023136"/>
    </source>
</evidence>
<evidence type="ECO:0000256" key="3">
    <source>
        <dbReference type="ARBA" id="ARBA00022475"/>
    </source>
</evidence>
<dbReference type="InterPro" id="IPR003370">
    <property type="entry name" value="Chromate_transpt"/>
</dbReference>
<dbReference type="Proteomes" id="UP000681594">
    <property type="component" value="Unassembled WGS sequence"/>
</dbReference>
<evidence type="ECO:0000256" key="8">
    <source>
        <dbReference type="SAM" id="Phobius"/>
    </source>
</evidence>
<evidence type="ECO:0000256" key="1">
    <source>
        <dbReference type="ARBA" id="ARBA00004651"/>
    </source>
</evidence>